<protein>
    <recommendedName>
        <fullName evidence="3">DUF2905 domain-containing protein</fullName>
    </recommendedName>
</protein>
<feature type="transmembrane region" description="Helical" evidence="1">
    <location>
        <begin position="5"/>
        <end position="22"/>
    </location>
</feature>
<organism evidence="2">
    <name type="scientific">hydrothermal vent metagenome</name>
    <dbReference type="NCBI Taxonomy" id="652676"/>
    <lineage>
        <taxon>unclassified sequences</taxon>
        <taxon>metagenomes</taxon>
        <taxon>ecological metagenomes</taxon>
    </lineage>
</organism>
<evidence type="ECO:0000256" key="1">
    <source>
        <dbReference type="SAM" id="Phobius"/>
    </source>
</evidence>
<dbReference type="Pfam" id="PF11146">
    <property type="entry name" value="DUF2905"/>
    <property type="match status" value="1"/>
</dbReference>
<dbReference type="InterPro" id="IPR021320">
    <property type="entry name" value="DUF2905"/>
</dbReference>
<proteinExistence type="predicted"/>
<evidence type="ECO:0000313" key="2">
    <source>
        <dbReference type="EMBL" id="VAX16184.1"/>
    </source>
</evidence>
<dbReference type="PANTHER" id="PTHR36443">
    <property type="entry name" value="BSR5223 PROTEIN"/>
    <property type="match status" value="1"/>
</dbReference>
<keyword evidence="1" id="KW-1133">Transmembrane helix</keyword>
<name>A0A3B1BWI1_9ZZZZ</name>
<dbReference type="AlphaFoldDB" id="A0A3B1BWI1"/>
<gene>
    <name evidence="2" type="ORF">MNBD_NITROSPINAE04-1516</name>
</gene>
<feature type="transmembrane region" description="Helical" evidence="1">
    <location>
        <begin position="42"/>
        <end position="64"/>
    </location>
</feature>
<evidence type="ECO:0008006" key="3">
    <source>
        <dbReference type="Google" id="ProtNLM"/>
    </source>
</evidence>
<dbReference type="EMBL" id="UOGA01000058">
    <property type="protein sequence ID" value="VAX16184.1"/>
    <property type="molecule type" value="Genomic_DNA"/>
</dbReference>
<reference evidence="2" key="1">
    <citation type="submission" date="2018-06" db="EMBL/GenBank/DDBJ databases">
        <authorList>
            <person name="Zhirakovskaya E."/>
        </authorList>
    </citation>
    <scope>NUCLEOTIDE SEQUENCE</scope>
</reference>
<keyword evidence="1" id="KW-0472">Membrane</keyword>
<sequence>MSRMLIYMVVSLLIMGLAWPWIEKIGLGKLPGDIVIKRENFSFYFPISTMIVLSVAISAIISIIPKLFK</sequence>
<accession>A0A3B1BWI1</accession>
<dbReference type="PANTHER" id="PTHR36443:SF1">
    <property type="entry name" value="BSR5223 PROTEIN"/>
    <property type="match status" value="1"/>
</dbReference>
<keyword evidence="1" id="KW-0812">Transmembrane</keyword>